<dbReference type="Pfam" id="PF04371">
    <property type="entry name" value="PAD_porph"/>
    <property type="match status" value="1"/>
</dbReference>
<keyword evidence="3" id="KW-1185">Reference proteome</keyword>
<comment type="caution">
    <text evidence="2">The sequence shown here is derived from an EMBL/GenBank/DDBJ whole genome shotgun (WGS) entry which is preliminary data.</text>
</comment>
<evidence type="ECO:0000313" key="3">
    <source>
        <dbReference type="Proteomes" id="UP000310314"/>
    </source>
</evidence>
<gene>
    <name evidence="2" type="ORF">FEE95_16450</name>
</gene>
<accession>A0A5S3PPB1</accession>
<name>A0A5S3PPB1_9FLAO</name>
<dbReference type="OrthoDB" id="9808013at2"/>
<dbReference type="AlphaFoldDB" id="A0A5S3PPB1"/>
<dbReference type="PANTHER" id="PTHR31377">
    <property type="entry name" value="AGMATINE DEIMINASE-RELATED"/>
    <property type="match status" value="1"/>
</dbReference>
<evidence type="ECO:0000256" key="1">
    <source>
        <dbReference type="ARBA" id="ARBA00022801"/>
    </source>
</evidence>
<dbReference type="Gene3D" id="3.75.10.10">
    <property type="entry name" value="L-arginine/glycine Amidinotransferase, Chain A"/>
    <property type="match status" value="1"/>
</dbReference>
<dbReference type="SUPFAM" id="SSF55909">
    <property type="entry name" value="Pentein"/>
    <property type="match status" value="1"/>
</dbReference>
<dbReference type="GO" id="GO:0009446">
    <property type="term" value="P:putrescine biosynthetic process"/>
    <property type="evidence" value="ECO:0007669"/>
    <property type="project" value="InterPro"/>
</dbReference>
<protein>
    <submittedName>
        <fullName evidence="2">Agmatine deiminase family protein</fullName>
    </submittedName>
</protein>
<organism evidence="2 3">
    <name type="scientific">Maribacter algarum</name>
    <name type="common">ex Zhang et al. 2020</name>
    <dbReference type="NCBI Taxonomy" id="2578118"/>
    <lineage>
        <taxon>Bacteria</taxon>
        <taxon>Pseudomonadati</taxon>
        <taxon>Bacteroidota</taxon>
        <taxon>Flavobacteriia</taxon>
        <taxon>Flavobacteriales</taxon>
        <taxon>Flavobacteriaceae</taxon>
        <taxon>Maribacter</taxon>
    </lineage>
</organism>
<dbReference type="GO" id="GO:0047632">
    <property type="term" value="F:agmatine deiminase activity"/>
    <property type="evidence" value="ECO:0007669"/>
    <property type="project" value="TreeGrafter"/>
</dbReference>
<keyword evidence="1" id="KW-0378">Hydrolase</keyword>
<proteinExistence type="predicted"/>
<reference evidence="2 3" key="1">
    <citation type="submission" date="2019-05" db="EMBL/GenBank/DDBJ databases">
        <authorList>
            <person name="Zhang J.-Y."/>
            <person name="Feg X."/>
            <person name="Du Z.-J."/>
        </authorList>
    </citation>
    <scope>NUCLEOTIDE SEQUENCE [LARGE SCALE GENOMIC DNA]</scope>
    <source>
        <strain evidence="2 3">RZ26</strain>
    </source>
</reference>
<dbReference type="InterPro" id="IPR007466">
    <property type="entry name" value="Peptidyl-Arg-deiminase_porph"/>
</dbReference>
<dbReference type="PANTHER" id="PTHR31377:SF0">
    <property type="entry name" value="AGMATINE DEIMINASE-RELATED"/>
    <property type="match status" value="1"/>
</dbReference>
<dbReference type="EMBL" id="VATY01000003">
    <property type="protein sequence ID" value="TMM56211.1"/>
    <property type="molecule type" value="Genomic_DNA"/>
</dbReference>
<sequence>MRFLNYCVYTLVVHKPNKRETMNKLNHLKILILLFLFSCSNNSKKDSEIVEPNFYSQGLNNRTAAEWEPALGTLFVWPLSIPHKLVIELAYDNHLFTMVENEDSRKEAEKWFKEWRINPENVTFIYAKQGVDAWWTRDWGPSAVFTNKKEYKLADGKYIYSTPVTGLACNDSLQFLYKDENNKVKLTQIDDDATIPLSEQLGFEILDLPINNTGGSVLTDGLGTAFSTCIILNENKYHGIDSENFLKLNDSLLGFQKYNIISNFETYGIQHIDCLLKLIDEETILVAEPPNDHELYDIYNEIVTKELSILKTPYDNPYKILKIKTERYKEERLAAYTNSLILNKTVYVPLFDIPQDSIALKTWSDVMPGYKIKGFKYALDDEPFVTEELRKHYGTYGWNNGDALHCRTRAIWNPEMLFISVNKISPEVDSNQKKKVFATLIDYSKKGLVENKNELLWRIAGETEWKTITLSPTDTENLFSAEIPNYNSGETIEYYISAVSNSGEKERRPITAPIATYKFTNN</sequence>
<dbReference type="Proteomes" id="UP000310314">
    <property type="component" value="Unassembled WGS sequence"/>
</dbReference>
<dbReference type="GO" id="GO:0004668">
    <property type="term" value="F:protein-arginine deiminase activity"/>
    <property type="evidence" value="ECO:0007669"/>
    <property type="project" value="InterPro"/>
</dbReference>
<evidence type="ECO:0000313" key="2">
    <source>
        <dbReference type="EMBL" id="TMM56211.1"/>
    </source>
</evidence>